<dbReference type="EMBL" id="JABFUD020000024">
    <property type="protein sequence ID" value="KAI5060755.1"/>
    <property type="molecule type" value="Genomic_DNA"/>
</dbReference>
<reference evidence="3" key="1">
    <citation type="submission" date="2021-01" db="EMBL/GenBank/DDBJ databases">
        <title>Adiantum capillus-veneris genome.</title>
        <authorList>
            <person name="Fang Y."/>
            <person name="Liao Q."/>
        </authorList>
    </citation>
    <scope>NUCLEOTIDE SEQUENCE</scope>
    <source>
        <strain evidence="3">H3</strain>
        <tissue evidence="3">Leaf</tissue>
    </source>
</reference>
<dbReference type="PANTHER" id="PTHR35490">
    <property type="entry name" value="BACTERIOPHAGE N4 ADSORPTION B PROTEIN"/>
    <property type="match status" value="1"/>
</dbReference>
<keyword evidence="2" id="KW-0472">Membrane</keyword>
<gene>
    <name evidence="3" type="ORF">GOP47_0025175</name>
</gene>
<keyword evidence="2" id="KW-1133">Transmembrane helix</keyword>
<proteinExistence type="predicted"/>
<dbReference type="Proteomes" id="UP000886520">
    <property type="component" value="Chromosome 24"/>
</dbReference>
<sequence length="427" mass="47368">MLEAPPIQPPSELAIPRYHAITSFDRLIEPASPSPSSHAGPSFDRSAPFSFYPPLYATPPQQRPPSPTAFSPSPYVLNFKRRVPVQQPQIGGKESKAENVAESPLQQQCYHMDGTQTKDMALPSSALTKHEEGTSGDIGTPRKGHEALTENEVFEMELEKRKASPYMGLAKENVQLCEGPSVSLDHGNGDGVTALSTSRSFSVSEEVEFFDAADSVYSESASDEDVYSTSTKSGRCLGGWSARTASSRLEEEMAKRIKAEENVVLWQKHWKDTAKWYVTAGVSLPFEIDDLLGSQSDSAAEVLDQELVVARLVGEAIARAVARAEKEEELELVLGVKNREISRLWDKLQYLELVNREMSQRNQEVTEIAQRRKRRRQRRRKLALSGFCAAICIGSAGLLCYKHIPWDQAKVWADSLLKSPAIENEST</sequence>
<evidence type="ECO:0000313" key="3">
    <source>
        <dbReference type="EMBL" id="KAI5060755.1"/>
    </source>
</evidence>
<feature type="compositionally biased region" description="Low complexity" evidence="1">
    <location>
        <begin position="30"/>
        <end position="42"/>
    </location>
</feature>
<dbReference type="PANTHER" id="PTHR35490:SF2">
    <property type="entry name" value="BACTERIOPHAGE N4 ADSORPTION B PROTEIN"/>
    <property type="match status" value="1"/>
</dbReference>
<dbReference type="AlphaFoldDB" id="A0A9D4U3M8"/>
<evidence type="ECO:0000313" key="4">
    <source>
        <dbReference type="Proteomes" id="UP000886520"/>
    </source>
</evidence>
<name>A0A9D4U3M8_ADICA</name>
<accession>A0A9D4U3M8</accession>
<evidence type="ECO:0000256" key="2">
    <source>
        <dbReference type="SAM" id="Phobius"/>
    </source>
</evidence>
<comment type="caution">
    <text evidence="3">The sequence shown here is derived from an EMBL/GenBank/DDBJ whole genome shotgun (WGS) entry which is preliminary data.</text>
</comment>
<feature type="region of interest" description="Disordered" evidence="1">
    <location>
        <begin position="28"/>
        <end position="73"/>
    </location>
</feature>
<protein>
    <submittedName>
        <fullName evidence="3">Uncharacterized protein</fullName>
    </submittedName>
</protein>
<keyword evidence="2" id="KW-0812">Transmembrane</keyword>
<dbReference type="OrthoDB" id="1923043at2759"/>
<organism evidence="3 4">
    <name type="scientific">Adiantum capillus-veneris</name>
    <name type="common">Maidenhair fern</name>
    <dbReference type="NCBI Taxonomy" id="13818"/>
    <lineage>
        <taxon>Eukaryota</taxon>
        <taxon>Viridiplantae</taxon>
        <taxon>Streptophyta</taxon>
        <taxon>Embryophyta</taxon>
        <taxon>Tracheophyta</taxon>
        <taxon>Polypodiopsida</taxon>
        <taxon>Polypodiidae</taxon>
        <taxon>Polypodiales</taxon>
        <taxon>Pteridineae</taxon>
        <taxon>Pteridaceae</taxon>
        <taxon>Vittarioideae</taxon>
        <taxon>Adiantum</taxon>
    </lineage>
</organism>
<keyword evidence="4" id="KW-1185">Reference proteome</keyword>
<evidence type="ECO:0000256" key="1">
    <source>
        <dbReference type="SAM" id="MobiDB-lite"/>
    </source>
</evidence>
<feature type="transmembrane region" description="Helical" evidence="2">
    <location>
        <begin position="382"/>
        <end position="404"/>
    </location>
</feature>